<proteinExistence type="predicted"/>
<organism evidence="1 2">
    <name type="scientific">Sediminibacterium ginsengisoli</name>
    <dbReference type="NCBI Taxonomy" id="413434"/>
    <lineage>
        <taxon>Bacteria</taxon>
        <taxon>Pseudomonadati</taxon>
        <taxon>Bacteroidota</taxon>
        <taxon>Chitinophagia</taxon>
        <taxon>Chitinophagales</taxon>
        <taxon>Chitinophagaceae</taxon>
        <taxon>Sediminibacterium</taxon>
    </lineage>
</organism>
<protein>
    <submittedName>
        <fullName evidence="1">WbqC-like protein family protein</fullName>
    </submittedName>
</protein>
<dbReference type="AlphaFoldDB" id="A0A1T4R8R9"/>
<name>A0A1T4R8R9_9BACT</name>
<dbReference type="Pfam" id="PF08889">
    <property type="entry name" value="WbqC"/>
    <property type="match status" value="1"/>
</dbReference>
<accession>A0A1T4R8R9</accession>
<dbReference type="Proteomes" id="UP000190888">
    <property type="component" value="Unassembled WGS sequence"/>
</dbReference>
<dbReference type="InterPro" id="IPR014985">
    <property type="entry name" value="WbqC"/>
</dbReference>
<keyword evidence="2" id="KW-1185">Reference proteome</keyword>
<dbReference type="EMBL" id="FUWH01000011">
    <property type="protein sequence ID" value="SKA12422.1"/>
    <property type="molecule type" value="Genomic_DNA"/>
</dbReference>
<dbReference type="RefSeq" id="WP_078832424.1">
    <property type="nucleotide sequence ID" value="NZ_FUWH01000011.1"/>
</dbReference>
<gene>
    <name evidence="1" type="ORF">SAMN04488132_11136</name>
</gene>
<reference evidence="1 2" key="1">
    <citation type="submission" date="2017-02" db="EMBL/GenBank/DDBJ databases">
        <authorList>
            <person name="Peterson S.W."/>
        </authorList>
    </citation>
    <scope>NUCLEOTIDE SEQUENCE [LARGE SCALE GENOMIC DNA]</scope>
    <source>
        <strain evidence="1 2">DSM 22335</strain>
    </source>
</reference>
<dbReference type="OrthoDB" id="1523452at2"/>
<dbReference type="STRING" id="413434.SAMN04488132_11136"/>
<evidence type="ECO:0000313" key="1">
    <source>
        <dbReference type="EMBL" id="SKA12422.1"/>
    </source>
</evidence>
<sequence length="208" mass="24437">MSIEIIEIQYFPTINYSKILFFGTNNGIILSEEYRKMSFRNRCVVAGSNGLIHLSVPLEKGRTQKIPTAEVRISYSQDWQQQHWRTIVSCYNRSPFFEFYAPWLEDFFRKKHEYLADMNQEILEWLARQLKILLPAKTVRPEDAAHAIDRRDYFLPKNFQQDDRKGDIFYTQVFADRIGFQPNLSILDLLFCEGPASSGLLQGSKFSF</sequence>
<evidence type="ECO:0000313" key="2">
    <source>
        <dbReference type="Proteomes" id="UP000190888"/>
    </source>
</evidence>